<sequence length="81" mass="8784">MSPEHPSFRARGRSMLSADQKSFRDYSDDIASSRLVIVEDGVPLGCFNGRWGGVQGWFRVEECVEQVDGKSTCVGAGASIS</sequence>
<evidence type="ECO:0000313" key="1">
    <source>
        <dbReference type="EMBL" id="CAK9133224.1"/>
    </source>
</evidence>
<name>A0ABC8QQZ3_9AQUA</name>
<accession>A0ABC8QQZ3</accession>
<dbReference type="AlphaFoldDB" id="A0ABC8QQZ3"/>
<dbReference type="Proteomes" id="UP001642360">
    <property type="component" value="Unassembled WGS sequence"/>
</dbReference>
<evidence type="ECO:0000313" key="2">
    <source>
        <dbReference type="Proteomes" id="UP001642360"/>
    </source>
</evidence>
<proteinExistence type="predicted"/>
<reference evidence="1 2" key="1">
    <citation type="submission" date="2024-02" db="EMBL/GenBank/DDBJ databases">
        <authorList>
            <person name="Vignale AGUSTIN F."/>
            <person name="Sosa J E."/>
            <person name="Modenutti C."/>
        </authorList>
    </citation>
    <scope>NUCLEOTIDE SEQUENCE [LARGE SCALE GENOMIC DNA]</scope>
</reference>
<gene>
    <name evidence="1" type="ORF">ILEXP_LOCUS98</name>
</gene>
<comment type="caution">
    <text evidence="1">The sequence shown here is derived from an EMBL/GenBank/DDBJ whole genome shotgun (WGS) entry which is preliminary data.</text>
</comment>
<protein>
    <submittedName>
        <fullName evidence="1">Uncharacterized protein</fullName>
    </submittedName>
</protein>
<keyword evidence="2" id="KW-1185">Reference proteome</keyword>
<organism evidence="1 2">
    <name type="scientific">Ilex paraguariensis</name>
    <name type="common">yerba mate</name>
    <dbReference type="NCBI Taxonomy" id="185542"/>
    <lineage>
        <taxon>Eukaryota</taxon>
        <taxon>Viridiplantae</taxon>
        <taxon>Streptophyta</taxon>
        <taxon>Embryophyta</taxon>
        <taxon>Tracheophyta</taxon>
        <taxon>Spermatophyta</taxon>
        <taxon>Magnoliopsida</taxon>
        <taxon>eudicotyledons</taxon>
        <taxon>Gunneridae</taxon>
        <taxon>Pentapetalae</taxon>
        <taxon>asterids</taxon>
        <taxon>campanulids</taxon>
        <taxon>Aquifoliales</taxon>
        <taxon>Aquifoliaceae</taxon>
        <taxon>Ilex</taxon>
    </lineage>
</organism>
<dbReference type="EMBL" id="CAUOFW020000001">
    <property type="protein sequence ID" value="CAK9133224.1"/>
    <property type="molecule type" value="Genomic_DNA"/>
</dbReference>